<keyword evidence="2" id="KW-1185">Reference proteome</keyword>
<evidence type="ECO:0000313" key="1">
    <source>
        <dbReference type="EMBL" id="TNJ32655.1"/>
    </source>
</evidence>
<dbReference type="Proteomes" id="UP000305760">
    <property type="component" value="Unassembled WGS sequence"/>
</dbReference>
<reference evidence="1 2" key="1">
    <citation type="submission" date="2019-03" db="EMBL/GenBank/DDBJ databases">
        <title>Arenimonas daejeonensis sp. nov., isolated from compost.</title>
        <authorList>
            <person name="Jeon C.O."/>
        </authorList>
    </citation>
    <scope>NUCLEOTIDE SEQUENCE [LARGE SCALE GENOMIC DNA]</scope>
    <source>
        <strain evidence="1 2">R29</strain>
    </source>
</reference>
<protein>
    <recommendedName>
        <fullName evidence="3">DUF3800 domain-containing protein</fullName>
    </recommendedName>
</protein>
<organism evidence="1 2">
    <name type="scientific">Arenimonas terrae</name>
    <dbReference type="NCBI Taxonomy" id="2546226"/>
    <lineage>
        <taxon>Bacteria</taxon>
        <taxon>Pseudomonadati</taxon>
        <taxon>Pseudomonadota</taxon>
        <taxon>Gammaproteobacteria</taxon>
        <taxon>Lysobacterales</taxon>
        <taxon>Lysobacteraceae</taxon>
        <taxon>Arenimonas</taxon>
    </lineage>
</organism>
<dbReference type="AlphaFoldDB" id="A0A5C4RNX7"/>
<gene>
    <name evidence="1" type="ORF">E1B00_14750</name>
</gene>
<evidence type="ECO:0008006" key="3">
    <source>
        <dbReference type="Google" id="ProtNLM"/>
    </source>
</evidence>
<dbReference type="RefSeq" id="WP_139450192.1">
    <property type="nucleotide sequence ID" value="NZ_SMDR01000005.1"/>
</dbReference>
<accession>A0A5C4RNX7</accession>
<comment type="caution">
    <text evidence="1">The sequence shown here is derived from an EMBL/GenBank/DDBJ whole genome shotgun (WGS) entry which is preliminary data.</text>
</comment>
<proteinExistence type="predicted"/>
<dbReference type="EMBL" id="SMDR01000005">
    <property type="protein sequence ID" value="TNJ32655.1"/>
    <property type="molecule type" value="Genomic_DNA"/>
</dbReference>
<evidence type="ECO:0000313" key="2">
    <source>
        <dbReference type="Proteomes" id="UP000305760"/>
    </source>
</evidence>
<sequence>MSMQIWVDESGGKGVDRLYSVVGLIAQAESWAVFSDEWKECLSEGKQIKTFKMKTVAKWREPQRTEKLKKLVAILKRHVKQTVVTVLDIDLFVYLWGEAMPKGMDNHYLPPFYDTMTGAAIYAARNGETSPFEAIFDRQDVYAQHAIFAYPTYLKTVEREFPALYPLLPALPAFSTDDDFMPLQAADMYAWCIRNKIQNRDNTFDWILEELKPTTSSEFFSVWDINTIPERVRTTLQGVIDATSSEAV</sequence>
<dbReference type="OrthoDB" id="7595147at2"/>
<dbReference type="Pfam" id="PF12686">
    <property type="entry name" value="DUF3800"/>
    <property type="match status" value="1"/>
</dbReference>
<dbReference type="InterPro" id="IPR024524">
    <property type="entry name" value="DUF3800"/>
</dbReference>
<name>A0A5C4RNX7_9GAMM</name>